<evidence type="ECO:0000313" key="1">
    <source>
        <dbReference type="EMBL" id="KAL1875965.1"/>
    </source>
</evidence>
<sequence>MPCSNESEITVGITCRTCYILGNASVHFRADGDFNASAAIDSITQDVKDTIVNITDAAEQAIKDTADNATNIARHLIDGDLEDITWPTLPIDFNMDIQGVPQSHLTFQFDNLELYAELETSIANTSYTLNLYRQQTPLGIGLRNQNLGVFFSVDLLLSTVAEVDMISGFHIKFDDSVTINMDFFNANFSDIS</sequence>
<dbReference type="EMBL" id="JAVDPF010000016">
    <property type="protein sequence ID" value="KAL1875965.1"/>
    <property type="molecule type" value="Genomic_DNA"/>
</dbReference>
<reference evidence="1 2" key="1">
    <citation type="journal article" date="2024" name="IMA Fungus">
        <title>IMA Genome - F19 : A genome assembly and annotation guide to empower mycologists, including annotated draft genome sequences of Ceratocystis pirilliformis, Diaporthe australafricana, Fusarium ophioides, Paecilomyces lecythidis, and Sporothrix stenoceras.</title>
        <authorList>
            <person name="Aylward J."/>
            <person name="Wilson A.M."/>
            <person name="Visagie C.M."/>
            <person name="Spraker J."/>
            <person name="Barnes I."/>
            <person name="Buitendag C."/>
            <person name="Ceriani C."/>
            <person name="Del Mar Angel L."/>
            <person name="du Plessis D."/>
            <person name="Fuchs T."/>
            <person name="Gasser K."/>
            <person name="Kramer D."/>
            <person name="Li W."/>
            <person name="Munsamy K."/>
            <person name="Piso A."/>
            <person name="Price J.L."/>
            <person name="Sonnekus B."/>
            <person name="Thomas C."/>
            <person name="van der Nest A."/>
            <person name="van Dijk A."/>
            <person name="van Heerden A."/>
            <person name="van Vuuren N."/>
            <person name="Yilmaz N."/>
            <person name="Duong T.A."/>
            <person name="van der Merwe N.A."/>
            <person name="Wingfield M.J."/>
            <person name="Wingfield B.D."/>
        </authorList>
    </citation>
    <scope>NUCLEOTIDE SEQUENCE [LARGE SCALE GENOMIC DNA]</scope>
    <source>
        <strain evidence="1 2">CMW 18167</strain>
    </source>
</reference>
<gene>
    <name evidence="1" type="ORF">Plec18167_005226</name>
</gene>
<organism evidence="1 2">
    <name type="scientific">Paecilomyces lecythidis</name>
    <dbReference type="NCBI Taxonomy" id="3004212"/>
    <lineage>
        <taxon>Eukaryota</taxon>
        <taxon>Fungi</taxon>
        <taxon>Dikarya</taxon>
        <taxon>Ascomycota</taxon>
        <taxon>Pezizomycotina</taxon>
        <taxon>Eurotiomycetes</taxon>
        <taxon>Eurotiomycetidae</taxon>
        <taxon>Eurotiales</taxon>
        <taxon>Thermoascaceae</taxon>
        <taxon>Paecilomyces</taxon>
    </lineage>
</organism>
<evidence type="ECO:0000313" key="2">
    <source>
        <dbReference type="Proteomes" id="UP001583193"/>
    </source>
</evidence>
<dbReference type="Proteomes" id="UP001583193">
    <property type="component" value="Unassembled WGS sequence"/>
</dbReference>
<name>A0ABR3XJ23_9EURO</name>
<keyword evidence="2" id="KW-1185">Reference proteome</keyword>
<protein>
    <submittedName>
        <fullName evidence="1">Uncharacterized protein</fullName>
    </submittedName>
</protein>
<proteinExistence type="predicted"/>
<comment type="caution">
    <text evidence="1">The sequence shown here is derived from an EMBL/GenBank/DDBJ whole genome shotgun (WGS) entry which is preliminary data.</text>
</comment>
<accession>A0ABR3XJ23</accession>